<protein>
    <submittedName>
        <fullName evidence="1">Uncharacterized protein</fullName>
    </submittedName>
</protein>
<gene>
    <name evidence="1" type="ORF">JL_139</name>
</gene>
<evidence type="ECO:0000313" key="2">
    <source>
        <dbReference type="Proteomes" id="UP000015092"/>
    </source>
</evidence>
<proteinExistence type="predicted"/>
<evidence type="ECO:0000313" key="1">
    <source>
        <dbReference type="EMBL" id="AGR46811.1"/>
    </source>
</evidence>
<dbReference type="GeneID" id="26642257"/>
<dbReference type="KEGG" id="vg:26642257"/>
<reference evidence="1 2" key="1">
    <citation type="journal article" date="2014" name="Genome Announc.">
        <title>Genome Sequences of Three Novel Bacillus cereus Bacteriophages.</title>
        <authorList>
            <person name="Grose J.H."/>
            <person name="Jensen J.D."/>
            <person name="Merrill B.D."/>
            <person name="Fisher J.N."/>
            <person name="Burnett S.H."/>
            <person name="Breakwell D.P."/>
        </authorList>
    </citation>
    <scope>NUCLEOTIDE SEQUENCE [LARGE SCALE GENOMIC DNA]</scope>
</reference>
<dbReference type="Proteomes" id="UP000015092">
    <property type="component" value="Segment"/>
</dbReference>
<name>S5M4L2_9CAUD</name>
<dbReference type="RefSeq" id="YP_009215915.1">
    <property type="nucleotide sequence ID" value="NC_028982.1"/>
</dbReference>
<keyword evidence="2" id="KW-1185">Reference proteome</keyword>
<accession>S5M4L2</accession>
<sequence length="51" mass="6490">MRNWWDIYTIDYWKAFWFRVYIRKYHMDVARFHKEVARKYKNGAGLDDNSK</sequence>
<organism evidence="1 2">
    <name type="scientific">Bacillus phage JL</name>
    <dbReference type="NCBI Taxonomy" id="1296655"/>
    <lineage>
        <taxon>Viruses</taxon>
        <taxon>Duplodnaviria</taxon>
        <taxon>Heunggongvirae</taxon>
        <taxon>Uroviricota</taxon>
        <taxon>Caudoviricetes</taxon>
        <taxon>Herelleviridae</taxon>
        <taxon>Spounavirinae</taxon>
        <taxon>Siminovitchvirus</taxon>
        <taxon>Siminovitchvirus JL</taxon>
    </lineage>
</organism>
<dbReference type="EMBL" id="KC595512">
    <property type="protein sequence ID" value="AGR46811.1"/>
    <property type="molecule type" value="Genomic_DNA"/>
</dbReference>
<dbReference type="OrthoDB" id="36640at10239"/>